<dbReference type="InterPro" id="IPR029044">
    <property type="entry name" value="Nucleotide-diphossugar_trans"/>
</dbReference>
<evidence type="ECO:0000313" key="3">
    <source>
        <dbReference type="Proteomes" id="UP000800984"/>
    </source>
</evidence>
<dbReference type="Proteomes" id="UP000800984">
    <property type="component" value="Unassembled WGS sequence"/>
</dbReference>
<gene>
    <name evidence="2" type="ORF">G4D72_03230</name>
</gene>
<accession>A0ABX0I1Q2</accession>
<dbReference type="SUPFAM" id="SSF53448">
    <property type="entry name" value="Nucleotide-diphospho-sugar transferases"/>
    <property type="match status" value="1"/>
</dbReference>
<organism evidence="2 3">
    <name type="scientific">Flavobacterium difficile</name>
    <dbReference type="NCBI Taxonomy" id="2709659"/>
    <lineage>
        <taxon>Bacteria</taxon>
        <taxon>Pseudomonadati</taxon>
        <taxon>Bacteroidota</taxon>
        <taxon>Flavobacteriia</taxon>
        <taxon>Flavobacteriales</taxon>
        <taxon>Flavobacteriaceae</taxon>
        <taxon>Flavobacterium</taxon>
    </lineage>
</organism>
<dbReference type="RefSeq" id="WP_166076177.1">
    <property type="nucleotide sequence ID" value="NZ_JAAJBT010000002.1"/>
</dbReference>
<dbReference type="PANTHER" id="PTHR43685:SF2">
    <property type="entry name" value="GLYCOSYLTRANSFERASE 2-LIKE DOMAIN-CONTAINING PROTEIN"/>
    <property type="match status" value="1"/>
</dbReference>
<keyword evidence="3" id="KW-1185">Reference proteome</keyword>
<dbReference type="InterPro" id="IPR050834">
    <property type="entry name" value="Glycosyltransf_2"/>
</dbReference>
<dbReference type="Pfam" id="PF00535">
    <property type="entry name" value="Glycos_transf_2"/>
    <property type="match status" value="1"/>
</dbReference>
<dbReference type="InterPro" id="IPR001173">
    <property type="entry name" value="Glyco_trans_2-like"/>
</dbReference>
<reference evidence="2 3" key="1">
    <citation type="submission" date="2020-02" db="EMBL/GenBank/DDBJ databases">
        <authorList>
            <person name="Chen W.-M."/>
        </authorList>
    </citation>
    <scope>NUCLEOTIDE SEQUENCE [LARGE SCALE GENOMIC DNA]</scope>
    <source>
        <strain evidence="2 3">KDG-16</strain>
    </source>
</reference>
<evidence type="ECO:0000313" key="2">
    <source>
        <dbReference type="EMBL" id="NHM01119.1"/>
    </source>
</evidence>
<dbReference type="PANTHER" id="PTHR43685">
    <property type="entry name" value="GLYCOSYLTRANSFERASE"/>
    <property type="match status" value="1"/>
</dbReference>
<comment type="caution">
    <text evidence="2">The sequence shown here is derived from an EMBL/GenBank/DDBJ whole genome shotgun (WGS) entry which is preliminary data.</text>
</comment>
<dbReference type="Gene3D" id="3.90.550.10">
    <property type="entry name" value="Spore Coat Polysaccharide Biosynthesis Protein SpsA, Chain A"/>
    <property type="match status" value="1"/>
</dbReference>
<evidence type="ECO:0000259" key="1">
    <source>
        <dbReference type="Pfam" id="PF00535"/>
    </source>
</evidence>
<dbReference type="EMBL" id="JAAJBT010000002">
    <property type="protein sequence ID" value="NHM01119.1"/>
    <property type="molecule type" value="Genomic_DNA"/>
</dbReference>
<protein>
    <submittedName>
        <fullName evidence="2">Glycosyltransferase</fullName>
    </submittedName>
</protein>
<proteinExistence type="predicted"/>
<sequence>MISIVVPVYNQAAFVAETLNSIVAQSFQDWECILVNDGSTDASEEILLAFTAKDNRFTYYKKENGGLASARNFGIRKATKPFIFPLDADDLITSDCLLEVSKTIDKNPEAAVIHFDTEFFGSKTGLNKLPNYTYTTLLIQNCFVACTVFNKSIWEKCGGYDENLKSFEDWDFWIRSLTLDAVVVKISKVLFHYRKHEKESLTNRFKNEPGYYYSLYDYIYTKNKAIYDVHYGNPILAFHENQLLKQFNSKIKNTFVFKMYEKLKKIL</sequence>
<feature type="domain" description="Glycosyltransferase 2-like" evidence="1">
    <location>
        <begin position="3"/>
        <end position="117"/>
    </location>
</feature>
<name>A0ABX0I1Q2_9FLAO</name>